<accession>A0AAD3E441</accession>
<dbReference type="PROSITE" id="PS00636">
    <property type="entry name" value="DNAJ_1"/>
    <property type="match status" value="1"/>
</dbReference>
<dbReference type="CDD" id="cd06257">
    <property type="entry name" value="DnaJ"/>
    <property type="match status" value="1"/>
</dbReference>
<dbReference type="InterPro" id="IPR036869">
    <property type="entry name" value="J_dom_sf"/>
</dbReference>
<dbReference type="Proteomes" id="UP001054857">
    <property type="component" value="Unassembled WGS sequence"/>
</dbReference>
<evidence type="ECO:0000259" key="2">
    <source>
        <dbReference type="PROSITE" id="PS50076"/>
    </source>
</evidence>
<sequence length="232" mass="25894">MAPAAQKQRCLYEVLDVPRDAEEDVIKKAYRKQALLWHPDKNAHRAEEAAERFKEIQNAYEILSDKHERAWYDDHRDQILRSGERHQAGGGGGAGGFEGGGGKPPEFEEIFTYFSSSCYSGYGDGPKGFYGVYETVFAKLAKQEQEAWEQRDAADDSDEEGGGGGGGRSSSAPSFPPFGTSQSDAPAVNSFYAHWSCYTTCRTFAWADIYNPAAAPNRQVRRRMEEENRKAR</sequence>
<protein>
    <recommendedName>
        <fullName evidence="2">J domain-containing protein</fullName>
    </recommendedName>
</protein>
<dbReference type="Pfam" id="PF21884">
    <property type="entry name" value="ZUO1-like_ZHD"/>
    <property type="match status" value="1"/>
</dbReference>
<feature type="domain" description="J" evidence="2">
    <location>
        <begin position="10"/>
        <end position="76"/>
    </location>
</feature>
<reference evidence="3 4" key="1">
    <citation type="journal article" date="2021" name="Sci. Rep.">
        <title>Genome sequencing of the multicellular alga Astrephomene provides insights into convergent evolution of germ-soma differentiation.</title>
        <authorList>
            <person name="Yamashita S."/>
            <person name="Yamamoto K."/>
            <person name="Matsuzaki R."/>
            <person name="Suzuki S."/>
            <person name="Yamaguchi H."/>
            <person name="Hirooka S."/>
            <person name="Minakuchi Y."/>
            <person name="Miyagishima S."/>
            <person name="Kawachi M."/>
            <person name="Toyoda A."/>
            <person name="Nozaki H."/>
        </authorList>
    </citation>
    <scope>NUCLEOTIDE SEQUENCE [LARGE SCALE GENOMIC DNA]</scope>
    <source>
        <strain evidence="3 4">NIES-4017</strain>
    </source>
</reference>
<dbReference type="SMART" id="SM00271">
    <property type="entry name" value="DnaJ"/>
    <property type="match status" value="1"/>
</dbReference>
<dbReference type="SUPFAM" id="SSF46565">
    <property type="entry name" value="Chaperone J-domain"/>
    <property type="match status" value="1"/>
</dbReference>
<dbReference type="Gene3D" id="1.10.287.110">
    <property type="entry name" value="DnaJ domain"/>
    <property type="match status" value="1"/>
</dbReference>
<name>A0AAD3E441_9CHLO</name>
<dbReference type="InterPro" id="IPR018253">
    <property type="entry name" value="DnaJ_domain_CS"/>
</dbReference>
<dbReference type="GO" id="GO:0005737">
    <property type="term" value="C:cytoplasm"/>
    <property type="evidence" value="ECO:0007669"/>
    <property type="project" value="TreeGrafter"/>
</dbReference>
<dbReference type="PANTHER" id="PTHR44029:SF1">
    <property type="entry name" value="DNAJ HOMOLOG SUBFAMILY C MEMBER 21"/>
    <property type="match status" value="1"/>
</dbReference>
<dbReference type="AlphaFoldDB" id="A0AAD3E441"/>
<dbReference type="InterPro" id="IPR054076">
    <property type="entry name" value="ZUO1-like_ZHD"/>
</dbReference>
<feature type="region of interest" description="Disordered" evidence="1">
    <location>
        <begin position="147"/>
        <end position="180"/>
    </location>
</feature>
<evidence type="ECO:0000313" key="3">
    <source>
        <dbReference type="EMBL" id="GFR53083.1"/>
    </source>
</evidence>
<feature type="compositionally biased region" description="Low complexity" evidence="1">
    <location>
        <begin position="169"/>
        <end position="179"/>
    </location>
</feature>
<dbReference type="InterPro" id="IPR001623">
    <property type="entry name" value="DnaJ_domain"/>
</dbReference>
<evidence type="ECO:0000256" key="1">
    <source>
        <dbReference type="SAM" id="MobiDB-lite"/>
    </source>
</evidence>
<organism evidence="3 4">
    <name type="scientific">Astrephomene gubernaculifera</name>
    <dbReference type="NCBI Taxonomy" id="47775"/>
    <lineage>
        <taxon>Eukaryota</taxon>
        <taxon>Viridiplantae</taxon>
        <taxon>Chlorophyta</taxon>
        <taxon>core chlorophytes</taxon>
        <taxon>Chlorophyceae</taxon>
        <taxon>CS clade</taxon>
        <taxon>Chlamydomonadales</taxon>
        <taxon>Astrephomenaceae</taxon>
        <taxon>Astrephomene</taxon>
    </lineage>
</organism>
<dbReference type="EMBL" id="BMAR01000085">
    <property type="protein sequence ID" value="GFR53083.1"/>
    <property type="molecule type" value="Genomic_DNA"/>
</dbReference>
<evidence type="ECO:0000313" key="4">
    <source>
        <dbReference type="Proteomes" id="UP001054857"/>
    </source>
</evidence>
<gene>
    <name evidence="3" type="ORF">Agub_g15791</name>
</gene>
<keyword evidence="4" id="KW-1185">Reference proteome</keyword>
<dbReference type="Pfam" id="PF00226">
    <property type="entry name" value="DnaJ"/>
    <property type="match status" value="1"/>
</dbReference>
<dbReference type="PROSITE" id="PS50076">
    <property type="entry name" value="DNAJ_2"/>
    <property type="match status" value="1"/>
</dbReference>
<comment type="caution">
    <text evidence="3">The sequence shown here is derived from an EMBL/GenBank/DDBJ whole genome shotgun (WGS) entry which is preliminary data.</text>
</comment>
<dbReference type="PANTHER" id="PTHR44029">
    <property type="entry name" value="DNAJ HOMOLOG SUBFAMILY C MEMBER 21"/>
    <property type="match status" value="1"/>
</dbReference>
<dbReference type="InterPro" id="IPR051964">
    <property type="entry name" value="Chaperone_stress_response"/>
</dbReference>
<dbReference type="PRINTS" id="PR00625">
    <property type="entry name" value="JDOMAIN"/>
</dbReference>
<proteinExistence type="predicted"/>
<feature type="non-terminal residue" evidence="3">
    <location>
        <position position="232"/>
    </location>
</feature>